<dbReference type="Pfam" id="PF19086">
    <property type="entry name" value="Terpene_syn_C_2"/>
    <property type="match status" value="1"/>
</dbReference>
<accession>A0AAJ0FX26</accession>
<dbReference type="AlphaFoldDB" id="A0AAJ0FX26"/>
<dbReference type="EMBL" id="JASWJB010000151">
    <property type="protein sequence ID" value="KAK2594899.1"/>
    <property type="molecule type" value="Genomic_DNA"/>
</dbReference>
<sequence length="410" mass="46611">MNIATVRDGLTSSSDQKFQFPIHYAFDYLHGGSKYLHLPYLKLNDYVQSQVFLSPSLTKTSDNKQAIQRGDNAISLNPLNAKLPWPSGVLTCRQSKHWQLTLDVTRQFLKAFAEYNSTQTLSTSGRSIAEIAVKELESKIEEGWAKFPVYLFSEADEQRTKLLAAVNVFIFVFDDFWEMHDISSFVSVQKAFIQRMQPEACNDSTVKSFLENMIDNTIMEILQIDKLNGNNSGRDMIELMIRFFNRPPPPSTYRNIEEFLLYRHEDAAVPYVLGCTKFSLNSSINLESPGLTKYIRLVKDHVSIANDLGSWEKEKAAYDAGHVLYLINTVQVVKELFSLSSYDAAVTVTEGLQLQRECEIDEEIQRLMSEDALTADEWRFIDATLHVLSGNVLVSTIMSRYGGEQSRLSS</sequence>
<dbReference type="SUPFAM" id="SSF48576">
    <property type="entry name" value="Terpenoid synthases"/>
    <property type="match status" value="1"/>
</dbReference>
<gene>
    <name evidence="1" type="ORF">QQS21_007398</name>
</gene>
<dbReference type="Proteomes" id="UP001251528">
    <property type="component" value="Unassembled WGS sequence"/>
</dbReference>
<organism evidence="1 2">
    <name type="scientific">Conoideocrella luteorostrata</name>
    <dbReference type="NCBI Taxonomy" id="1105319"/>
    <lineage>
        <taxon>Eukaryota</taxon>
        <taxon>Fungi</taxon>
        <taxon>Dikarya</taxon>
        <taxon>Ascomycota</taxon>
        <taxon>Pezizomycotina</taxon>
        <taxon>Sordariomycetes</taxon>
        <taxon>Hypocreomycetidae</taxon>
        <taxon>Hypocreales</taxon>
        <taxon>Clavicipitaceae</taxon>
        <taxon>Conoideocrella</taxon>
    </lineage>
</organism>
<comment type="caution">
    <text evidence="1">The sequence shown here is derived from an EMBL/GenBank/DDBJ whole genome shotgun (WGS) entry which is preliminary data.</text>
</comment>
<name>A0AAJ0FX26_9HYPO</name>
<dbReference type="InterPro" id="IPR008949">
    <property type="entry name" value="Isoprenoid_synthase_dom_sf"/>
</dbReference>
<dbReference type="Gene3D" id="1.10.600.10">
    <property type="entry name" value="Farnesyl Diphosphate Synthase"/>
    <property type="match status" value="1"/>
</dbReference>
<protein>
    <submittedName>
        <fullName evidence="1">Uncharacterized protein</fullName>
    </submittedName>
</protein>
<reference evidence="1" key="1">
    <citation type="submission" date="2023-06" db="EMBL/GenBank/DDBJ databases">
        <title>Conoideocrella luteorostrata (Hypocreales: Clavicipitaceae), a potential biocontrol fungus for elongate hemlock scale in United States Christmas tree production areas.</title>
        <authorList>
            <person name="Barrett H."/>
            <person name="Lovett B."/>
            <person name="Macias A.M."/>
            <person name="Stajich J.E."/>
            <person name="Kasson M.T."/>
        </authorList>
    </citation>
    <scope>NUCLEOTIDE SEQUENCE</scope>
    <source>
        <strain evidence="1">ARSEF 14590</strain>
    </source>
</reference>
<proteinExistence type="predicted"/>
<keyword evidence="2" id="KW-1185">Reference proteome</keyword>
<evidence type="ECO:0000313" key="1">
    <source>
        <dbReference type="EMBL" id="KAK2594899.1"/>
    </source>
</evidence>
<evidence type="ECO:0000313" key="2">
    <source>
        <dbReference type="Proteomes" id="UP001251528"/>
    </source>
</evidence>